<dbReference type="InterPro" id="IPR013923">
    <property type="entry name" value="Autophagy-rel_prot_16_dom"/>
</dbReference>
<dbReference type="EMBL" id="QQZK01000111">
    <property type="protein sequence ID" value="KAF5096640.1"/>
    <property type="molecule type" value="Genomic_DNA"/>
</dbReference>
<keyword evidence="2" id="KW-0175">Coiled coil</keyword>
<comment type="similarity">
    <text evidence="1">Belongs to the ATG16 family.</text>
</comment>
<dbReference type="AlphaFoldDB" id="A0A9P5G2Z6"/>
<evidence type="ECO:0000259" key="3">
    <source>
        <dbReference type="Pfam" id="PF08614"/>
    </source>
</evidence>
<name>A0A9P5G2Z6_GEOCN</name>
<comment type="caution">
    <text evidence="4">The sequence shown here is derived from an EMBL/GenBank/DDBJ whole genome shotgun (WGS) entry which is preliminary data.</text>
</comment>
<dbReference type="Pfam" id="PF08614">
    <property type="entry name" value="ATG16"/>
    <property type="match status" value="1"/>
</dbReference>
<sequence length="131" mass="15118">MEDWTATLFHLVSQRAIDAETRLANNSPIKQLEAEVIKAAELLKQYKESSEANALKAQRLKDDMLVQEIHMNLAEKKAAKLQEENEALVNRWMQKAADEAERMNDANAFLHRYVYQSIFVHKTHPKSLLTL</sequence>
<evidence type="ECO:0000313" key="4">
    <source>
        <dbReference type="EMBL" id="KAF5096640.1"/>
    </source>
</evidence>
<dbReference type="Proteomes" id="UP000750522">
    <property type="component" value="Unassembled WGS sequence"/>
</dbReference>
<reference evidence="4" key="1">
    <citation type="journal article" date="2020" name="Front. Microbiol.">
        <title>Phenotypic and Genetic Characterization of the Cheese Ripening Yeast Geotrichum candidum.</title>
        <authorList>
            <person name="Perkins V."/>
            <person name="Vignola S."/>
            <person name="Lessard M.H."/>
            <person name="Plante P.L."/>
            <person name="Corbeil J."/>
            <person name="Dugat-Bony E."/>
            <person name="Frenette M."/>
            <person name="Labrie S."/>
        </authorList>
    </citation>
    <scope>NUCLEOTIDE SEQUENCE</scope>
    <source>
        <strain evidence="4">LMA-70</strain>
    </source>
</reference>
<proteinExistence type="inferred from homology"/>
<gene>
    <name evidence="4" type="ORF">DV451_004164</name>
</gene>
<evidence type="ECO:0000256" key="1">
    <source>
        <dbReference type="ARBA" id="ARBA00005331"/>
    </source>
</evidence>
<evidence type="ECO:0000256" key="2">
    <source>
        <dbReference type="SAM" id="Coils"/>
    </source>
</evidence>
<evidence type="ECO:0000313" key="5">
    <source>
        <dbReference type="Proteomes" id="UP000750522"/>
    </source>
</evidence>
<feature type="domain" description="Autophagy-related protein 16" evidence="3">
    <location>
        <begin position="24"/>
        <end position="104"/>
    </location>
</feature>
<reference evidence="4" key="2">
    <citation type="submission" date="2020-01" db="EMBL/GenBank/DDBJ databases">
        <authorList>
            <person name="Perkins V."/>
            <person name="Lessard M.-H."/>
            <person name="Dugat-Bony E."/>
            <person name="Frenette M."/>
            <person name="Labrie S."/>
        </authorList>
    </citation>
    <scope>NUCLEOTIDE SEQUENCE</scope>
    <source>
        <strain evidence="4">LMA-70</strain>
    </source>
</reference>
<accession>A0A9P5G2Z6</accession>
<dbReference type="Gene3D" id="1.20.5.170">
    <property type="match status" value="1"/>
</dbReference>
<protein>
    <recommendedName>
        <fullName evidence="3">Autophagy-related protein 16 domain-containing protein</fullName>
    </recommendedName>
</protein>
<organism evidence="4 5">
    <name type="scientific">Geotrichum candidum</name>
    <name type="common">Oospora lactis</name>
    <name type="synonym">Dipodascus geotrichum</name>
    <dbReference type="NCBI Taxonomy" id="1173061"/>
    <lineage>
        <taxon>Eukaryota</taxon>
        <taxon>Fungi</taxon>
        <taxon>Dikarya</taxon>
        <taxon>Ascomycota</taxon>
        <taxon>Saccharomycotina</taxon>
        <taxon>Dipodascomycetes</taxon>
        <taxon>Dipodascales</taxon>
        <taxon>Dipodascaceae</taxon>
        <taxon>Geotrichum</taxon>
    </lineage>
</organism>
<feature type="coiled-coil region" evidence="2">
    <location>
        <begin position="29"/>
        <end position="91"/>
    </location>
</feature>